<proteinExistence type="inferred from homology"/>
<dbReference type="Pfam" id="PF03171">
    <property type="entry name" value="2OG-FeII_Oxy"/>
    <property type="match status" value="1"/>
</dbReference>
<dbReference type="OrthoDB" id="288590at2759"/>
<evidence type="ECO:0000256" key="5">
    <source>
        <dbReference type="RuleBase" id="RU003682"/>
    </source>
</evidence>
<dbReference type="InterPro" id="IPR005123">
    <property type="entry name" value="Oxoglu/Fe-dep_dioxygenase_dom"/>
</dbReference>
<dbReference type="PANTHER" id="PTHR47990">
    <property type="entry name" value="2-OXOGLUTARATE (2OG) AND FE(II)-DEPENDENT OXYGENASE SUPERFAMILY PROTEIN-RELATED"/>
    <property type="match status" value="1"/>
</dbReference>
<dbReference type="GO" id="GO:0016491">
    <property type="term" value="F:oxidoreductase activity"/>
    <property type="evidence" value="ECO:0007669"/>
    <property type="project" value="UniProtKB-KW"/>
</dbReference>
<evidence type="ECO:0000256" key="3">
    <source>
        <dbReference type="ARBA" id="ARBA00023002"/>
    </source>
</evidence>
<keyword evidence="8" id="KW-1185">Reference proteome</keyword>
<sequence>MVVVLAKGELDQIALPSADLPPVADVPAVDLSAPAGSAREAAARALVAACEEDGFFRVTGHGVPMELVRAAEAAAAAFFELPQGEKEVEAPTLGYGSKQIGGNGDLGWVEYLLLGVTPAGAAVPASSSSTLPCAAAAASATAASSSSAPAGPLRFRAVVSACTHTDTSPLAQPETTWSNITRSTRTLLVVAAWCVTHSFWQPTSTPFDSHALAPPIDCCAARADVPPCRAARSIDTPWILIATLQELAPITHASLGLLDEYTVAMRRMACAVLELMAEGLGLTGGELARLVARADSDCMLRVNHYPPRPAAPAVGAPPNLTGFGEHTDPQIISVLRSNGTSGLEVARHDGAWAAVPADGDAFFVNVGDTLQVLTNGRFRSVRHRVVVNSERSRVSMIFFGGPPPDEKLAPLPELLVGDGGRSRYREFTWTEFKASGCRTRLEDDRLARFEN</sequence>
<name>A0A835AIY3_9POAL</name>
<feature type="domain" description="Fe2OG dioxygenase" evidence="6">
    <location>
        <begin position="295"/>
        <end position="402"/>
    </location>
</feature>
<dbReference type="InterPro" id="IPR027443">
    <property type="entry name" value="IPNS-like_sf"/>
</dbReference>
<dbReference type="Gene3D" id="2.60.120.330">
    <property type="entry name" value="B-lactam Antibiotic, Isopenicillin N Synthase, Chain"/>
    <property type="match status" value="2"/>
</dbReference>
<dbReference type="Proteomes" id="UP000636709">
    <property type="component" value="Unassembled WGS sequence"/>
</dbReference>
<organism evidence="7 8">
    <name type="scientific">Digitaria exilis</name>
    <dbReference type="NCBI Taxonomy" id="1010633"/>
    <lineage>
        <taxon>Eukaryota</taxon>
        <taxon>Viridiplantae</taxon>
        <taxon>Streptophyta</taxon>
        <taxon>Embryophyta</taxon>
        <taxon>Tracheophyta</taxon>
        <taxon>Spermatophyta</taxon>
        <taxon>Magnoliopsida</taxon>
        <taxon>Liliopsida</taxon>
        <taxon>Poales</taxon>
        <taxon>Poaceae</taxon>
        <taxon>PACMAD clade</taxon>
        <taxon>Panicoideae</taxon>
        <taxon>Panicodae</taxon>
        <taxon>Paniceae</taxon>
        <taxon>Anthephorinae</taxon>
        <taxon>Digitaria</taxon>
    </lineage>
</organism>
<keyword evidence="3 5" id="KW-0560">Oxidoreductase</keyword>
<dbReference type="PROSITE" id="PS51471">
    <property type="entry name" value="FE2OG_OXY"/>
    <property type="match status" value="1"/>
</dbReference>
<dbReference type="InterPro" id="IPR026992">
    <property type="entry name" value="DIOX_N"/>
</dbReference>
<evidence type="ECO:0000256" key="1">
    <source>
        <dbReference type="ARBA" id="ARBA00001961"/>
    </source>
</evidence>
<dbReference type="InterPro" id="IPR044861">
    <property type="entry name" value="IPNS-like_FE2OG_OXY"/>
</dbReference>
<protein>
    <recommendedName>
        <fullName evidence="6">Fe2OG dioxygenase domain-containing protein</fullName>
    </recommendedName>
</protein>
<dbReference type="SUPFAM" id="SSF51197">
    <property type="entry name" value="Clavaminate synthase-like"/>
    <property type="match status" value="2"/>
</dbReference>
<gene>
    <name evidence="7" type="ORF">HU200_055942</name>
</gene>
<evidence type="ECO:0000256" key="2">
    <source>
        <dbReference type="ARBA" id="ARBA00022723"/>
    </source>
</evidence>
<dbReference type="InterPro" id="IPR050231">
    <property type="entry name" value="Iron_ascorbate_oxido_reductase"/>
</dbReference>
<evidence type="ECO:0000256" key="4">
    <source>
        <dbReference type="ARBA" id="ARBA00023004"/>
    </source>
</evidence>
<accession>A0A835AIY3</accession>
<evidence type="ECO:0000313" key="8">
    <source>
        <dbReference type="Proteomes" id="UP000636709"/>
    </source>
</evidence>
<dbReference type="GO" id="GO:0046872">
    <property type="term" value="F:metal ion binding"/>
    <property type="evidence" value="ECO:0007669"/>
    <property type="project" value="UniProtKB-KW"/>
</dbReference>
<dbReference type="EMBL" id="JACEFO010002379">
    <property type="protein sequence ID" value="KAF8663329.1"/>
    <property type="molecule type" value="Genomic_DNA"/>
</dbReference>
<comment type="cofactor">
    <cofactor evidence="1">
        <name>L-ascorbate</name>
        <dbReference type="ChEBI" id="CHEBI:38290"/>
    </cofactor>
</comment>
<evidence type="ECO:0000259" key="6">
    <source>
        <dbReference type="PROSITE" id="PS51471"/>
    </source>
</evidence>
<comment type="similarity">
    <text evidence="5">Belongs to the iron/ascorbate-dependent oxidoreductase family.</text>
</comment>
<comment type="caution">
    <text evidence="7">The sequence shown here is derived from an EMBL/GenBank/DDBJ whole genome shotgun (WGS) entry which is preliminary data.</text>
</comment>
<keyword evidence="2 5" id="KW-0479">Metal-binding</keyword>
<keyword evidence="4 5" id="KW-0408">Iron</keyword>
<reference evidence="7" key="1">
    <citation type="submission" date="2020-07" db="EMBL/GenBank/DDBJ databases">
        <title>Genome sequence and genetic diversity analysis of an under-domesticated orphan crop, white fonio (Digitaria exilis).</title>
        <authorList>
            <person name="Bennetzen J.L."/>
            <person name="Chen S."/>
            <person name="Ma X."/>
            <person name="Wang X."/>
            <person name="Yssel A.E.J."/>
            <person name="Chaluvadi S.R."/>
            <person name="Johnson M."/>
            <person name="Gangashetty P."/>
            <person name="Hamidou F."/>
            <person name="Sanogo M.D."/>
            <person name="Zwaenepoel A."/>
            <person name="Wallace J."/>
            <person name="Van De Peer Y."/>
            <person name="Van Deynze A."/>
        </authorList>
    </citation>
    <scope>NUCLEOTIDE SEQUENCE</scope>
    <source>
        <tissue evidence="7">Leaves</tissue>
    </source>
</reference>
<dbReference type="AlphaFoldDB" id="A0A835AIY3"/>
<evidence type="ECO:0000313" key="7">
    <source>
        <dbReference type="EMBL" id="KAF8663329.1"/>
    </source>
</evidence>
<dbReference type="Pfam" id="PF14226">
    <property type="entry name" value="DIOX_N"/>
    <property type="match status" value="1"/>
</dbReference>